<organism evidence="13 14">
    <name type="scientific">Olea europaea subsp. europaea</name>
    <dbReference type="NCBI Taxonomy" id="158383"/>
    <lineage>
        <taxon>Eukaryota</taxon>
        <taxon>Viridiplantae</taxon>
        <taxon>Streptophyta</taxon>
        <taxon>Embryophyta</taxon>
        <taxon>Tracheophyta</taxon>
        <taxon>Spermatophyta</taxon>
        <taxon>Magnoliopsida</taxon>
        <taxon>eudicotyledons</taxon>
        <taxon>Gunneridae</taxon>
        <taxon>Pentapetalae</taxon>
        <taxon>asterids</taxon>
        <taxon>lamiids</taxon>
        <taxon>Lamiales</taxon>
        <taxon>Oleaceae</taxon>
        <taxon>Oleeae</taxon>
        <taxon>Olea</taxon>
    </lineage>
</organism>
<dbReference type="Proteomes" id="UP000594638">
    <property type="component" value="Unassembled WGS sequence"/>
</dbReference>
<proteinExistence type="inferred from homology"/>
<dbReference type="Gene3D" id="3.40.1180.10">
    <property type="entry name" value="Decaprenyl diphosphate synthase-like"/>
    <property type="match status" value="1"/>
</dbReference>
<dbReference type="PANTHER" id="PTHR21528">
    <property type="entry name" value="DEHYDRODOLICHYL DIPHOSPHATE SYNTHASE COMPLEX SUBUNIT NUS1"/>
    <property type="match status" value="1"/>
</dbReference>
<evidence type="ECO:0000256" key="2">
    <source>
        <dbReference type="ARBA" id="ARBA00004586"/>
    </source>
</evidence>
<sequence length="189" mass="21689">MAFTNESHNLDLNAVTDLICWCKQLGIKYITLYDDLGKLKGNQKDLFRCLDYKASLLDGNNNHPLTKTNGNGYTRPRANGTPSESINYIKGLTILSKQEGRQKFVRDIKNLLTVEPDRIDIELVQKHIGWTSDPEMLVTFGTKQCLFGFPPWQLRLTEIFSLPSHRNITYKTFIDCLEKYSRTTQRLGA</sequence>
<dbReference type="InterPro" id="IPR036424">
    <property type="entry name" value="UPP_synth-like_sf"/>
</dbReference>
<evidence type="ECO:0000256" key="6">
    <source>
        <dbReference type="ARBA" id="ARBA00022679"/>
    </source>
</evidence>
<evidence type="ECO:0000313" key="14">
    <source>
        <dbReference type="Proteomes" id="UP000594638"/>
    </source>
</evidence>
<dbReference type="EC" id="2.5.1.87" evidence="5"/>
<dbReference type="InterPro" id="IPR038887">
    <property type="entry name" value="Nus1/NgBR"/>
</dbReference>
<dbReference type="Gramene" id="OE9A024909T1">
    <property type="protein sequence ID" value="OE9A024909C1"/>
    <property type="gene ID" value="OE9A024909"/>
</dbReference>
<evidence type="ECO:0000256" key="11">
    <source>
        <dbReference type="ARBA" id="ARBA00023136"/>
    </source>
</evidence>
<evidence type="ECO:0000256" key="10">
    <source>
        <dbReference type="ARBA" id="ARBA00022989"/>
    </source>
</evidence>
<evidence type="ECO:0000256" key="9">
    <source>
        <dbReference type="ARBA" id="ARBA00022842"/>
    </source>
</evidence>
<comment type="cofactor">
    <cofactor evidence="1">
        <name>Mg(2+)</name>
        <dbReference type="ChEBI" id="CHEBI:18420"/>
    </cofactor>
</comment>
<evidence type="ECO:0000313" key="13">
    <source>
        <dbReference type="EMBL" id="CAA3006502.1"/>
    </source>
</evidence>
<keyword evidence="9" id="KW-0460">Magnesium</keyword>
<keyword evidence="8" id="KW-0256">Endoplasmic reticulum</keyword>
<evidence type="ECO:0000256" key="4">
    <source>
        <dbReference type="ARBA" id="ARBA00005432"/>
    </source>
</evidence>
<keyword evidence="10" id="KW-1133">Transmembrane helix</keyword>
<name>A0A8S0TNY1_OLEEU</name>
<comment type="similarity">
    <text evidence="4">Belongs to the UPP synthase family.</text>
</comment>
<dbReference type="GO" id="GO:1904423">
    <property type="term" value="C:dehydrodolichyl diphosphate synthase complex"/>
    <property type="evidence" value="ECO:0007669"/>
    <property type="project" value="InterPro"/>
</dbReference>
<evidence type="ECO:0000256" key="3">
    <source>
        <dbReference type="ARBA" id="ARBA00004922"/>
    </source>
</evidence>
<comment type="pathway">
    <text evidence="3">Protein modification; protein glycosylation.</text>
</comment>
<dbReference type="PANTHER" id="PTHR21528:SF0">
    <property type="entry name" value="DEHYDRODOLICHYL DIPHOSPHATE SYNTHASE COMPLEX SUBUNIT NUS1"/>
    <property type="match status" value="1"/>
</dbReference>
<keyword evidence="14" id="KW-1185">Reference proteome</keyword>
<evidence type="ECO:0000256" key="1">
    <source>
        <dbReference type="ARBA" id="ARBA00001946"/>
    </source>
</evidence>
<keyword evidence="6" id="KW-0808">Transferase</keyword>
<keyword evidence="7" id="KW-0812">Transmembrane</keyword>
<evidence type="ECO:0000256" key="7">
    <source>
        <dbReference type="ARBA" id="ARBA00022692"/>
    </source>
</evidence>
<dbReference type="SUPFAM" id="SSF64005">
    <property type="entry name" value="Undecaprenyl diphosphate synthase"/>
    <property type="match status" value="1"/>
</dbReference>
<dbReference type="AlphaFoldDB" id="A0A8S0TNY1"/>
<comment type="catalytic activity">
    <reaction evidence="12">
        <text>n isopentenyl diphosphate + (2E,6E)-farnesyl diphosphate = a di-trans,poly-cis-polyprenyl diphosphate + n diphosphate</text>
        <dbReference type="Rhea" id="RHEA:53008"/>
        <dbReference type="Rhea" id="RHEA-COMP:19494"/>
        <dbReference type="ChEBI" id="CHEBI:33019"/>
        <dbReference type="ChEBI" id="CHEBI:128769"/>
        <dbReference type="ChEBI" id="CHEBI:136960"/>
        <dbReference type="ChEBI" id="CHEBI:175763"/>
        <dbReference type="EC" id="2.5.1.87"/>
    </reaction>
</comment>
<evidence type="ECO:0000256" key="8">
    <source>
        <dbReference type="ARBA" id="ARBA00022824"/>
    </source>
</evidence>
<dbReference type="GO" id="GO:0005789">
    <property type="term" value="C:endoplasmic reticulum membrane"/>
    <property type="evidence" value="ECO:0007669"/>
    <property type="project" value="UniProtKB-SubCell"/>
</dbReference>
<dbReference type="EMBL" id="CACTIH010007260">
    <property type="protein sequence ID" value="CAA3006502.1"/>
    <property type="molecule type" value="Genomic_DNA"/>
</dbReference>
<evidence type="ECO:0000256" key="5">
    <source>
        <dbReference type="ARBA" id="ARBA00012596"/>
    </source>
</evidence>
<reference evidence="13 14" key="1">
    <citation type="submission" date="2019-12" db="EMBL/GenBank/DDBJ databases">
        <authorList>
            <person name="Alioto T."/>
            <person name="Alioto T."/>
            <person name="Gomez Garrido J."/>
        </authorList>
    </citation>
    <scope>NUCLEOTIDE SEQUENCE [LARGE SCALE GENOMIC DNA]</scope>
</reference>
<evidence type="ECO:0000256" key="12">
    <source>
        <dbReference type="ARBA" id="ARBA00047353"/>
    </source>
</evidence>
<dbReference type="GO" id="GO:0045547">
    <property type="term" value="F:ditrans,polycis-polyprenyl diphosphate synthase [(2E,6E)-farnesyl diphosphate specific] activity"/>
    <property type="evidence" value="ECO:0007669"/>
    <property type="project" value="UniProtKB-EC"/>
</dbReference>
<comment type="subcellular location">
    <subcellularLocation>
        <location evidence="2">Endoplasmic reticulum membrane</location>
    </subcellularLocation>
</comment>
<gene>
    <name evidence="13" type="ORF">OLEA9_A024909</name>
</gene>
<accession>A0A8S0TNY1</accession>
<dbReference type="OrthoDB" id="19639at2759"/>
<comment type="caution">
    <text evidence="13">The sequence shown here is derived from an EMBL/GenBank/DDBJ whole genome shotgun (WGS) entry which is preliminary data.</text>
</comment>
<keyword evidence="11" id="KW-0472">Membrane</keyword>
<protein>
    <recommendedName>
        <fullName evidence="5">ditrans,polycis-polyprenyl diphosphate synthase [(2E,6E)-farnesyldiphosphate specific]</fullName>
        <ecNumber evidence="5">2.5.1.87</ecNumber>
    </recommendedName>
</protein>